<evidence type="ECO:0000259" key="2">
    <source>
        <dbReference type="Pfam" id="PF03703"/>
    </source>
</evidence>
<keyword evidence="1" id="KW-0472">Membrane</keyword>
<evidence type="ECO:0000313" key="4">
    <source>
        <dbReference type="Proteomes" id="UP000595362"/>
    </source>
</evidence>
<name>A0A7T5R1F1_9BACT</name>
<evidence type="ECO:0000256" key="1">
    <source>
        <dbReference type="SAM" id="Phobius"/>
    </source>
</evidence>
<protein>
    <submittedName>
        <fullName evidence="3">PH domain-containing protein</fullName>
    </submittedName>
</protein>
<dbReference type="Proteomes" id="UP000595362">
    <property type="component" value="Chromosome"/>
</dbReference>
<feature type="domain" description="YdbS-like PH" evidence="2">
    <location>
        <begin position="64"/>
        <end position="126"/>
    </location>
</feature>
<organism evidence="3 4">
    <name type="scientific">Micavibrio aeruginosavorus</name>
    <dbReference type="NCBI Taxonomy" id="349221"/>
    <lineage>
        <taxon>Bacteria</taxon>
        <taxon>Pseudomonadati</taxon>
        <taxon>Bdellovibrionota</taxon>
        <taxon>Bdellovibrionia</taxon>
        <taxon>Bdellovibrionales</taxon>
        <taxon>Pseudobdellovibrionaceae</taxon>
        <taxon>Micavibrio</taxon>
    </lineage>
</organism>
<dbReference type="AlphaFoldDB" id="A0A7T5R1F1"/>
<sequence>MTGGCWLALFMACGAAIDYFLWHFWGATPPLADIPFLGSHVALLLSLPGGFFICSLYLVKLLSTEIALTDMRLIYKIGLIFVEVEEIDLVEIRSEHVHHGLLGRLLGYGQVRLDSRFVGDIDLPAIKNPYKLIKAMHNARRKLHDPMADAPVDNIGQHNQGLRLVKS</sequence>
<feature type="transmembrane region" description="Helical" evidence="1">
    <location>
        <begin position="37"/>
        <end position="59"/>
    </location>
</feature>
<evidence type="ECO:0000313" key="3">
    <source>
        <dbReference type="EMBL" id="QQG35783.1"/>
    </source>
</evidence>
<accession>A0A7T5R1F1</accession>
<keyword evidence="1" id="KW-1133">Transmembrane helix</keyword>
<dbReference type="Pfam" id="PF03703">
    <property type="entry name" value="bPH_2"/>
    <property type="match status" value="1"/>
</dbReference>
<gene>
    <name evidence="3" type="ORF">HYS17_09785</name>
</gene>
<proteinExistence type="predicted"/>
<reference evidence="3 4" key="1">
    <citation type="submission" date="2020-07" db="EMBL/GenBank/DDBJ databases">
        <title>Huge and variable diversity of episymbiotic CPR bacteria and DPANN archaea in groundwater ecosystems.</title>
        <authorList>
            <person name="He C.Y."/>
            <person name="Keren R."/>
            <person name="Whittaker M."/>
            <person name="Farag I.F."/>
            <person name="Doudna J."/>
            <person name="Cate J.H.D."/>
            <person name="Banfield J.F."/>
        </authorList>
    </citation>
    <scope>NUCLEOTIDE SEQUENCE [LARGE SCALE GENOMIC DNA]</scope>
    <source>
        <strain evidence="3">NC_groundwater_70_Ag_B-0.1um_54_66</strain>
    </source>
</reference>
<feature type="transmembrane region" description="Helical" evidence="1">
    <location>
        <begin position="7"/>
        <end position="25"/>
    </location>
</feature>
<dbReference type="InterPro" id="IPR005182">
    <property type="entry name" value="YdbS-like_PH"/>
</dbReference>
<keyword evidence="1" id="KW-0812">Transmembrane</keyword>
<dbReference type="EMBL" id="CP066681">
    <property type="protein sequence ID" value="QQG35783.1"/>
    <property type="molecule type" value="Genomic_DNA"/>
</dbReference>